<dbReference type="EMBL" id="KI545978">
    <property type="protein sequence ID" value="EST48746.1"/>
    <property type="molecule type" value="Genomic_DNA"/>
</dbReference>
<keyword evidence="2 6" id="KW-0238">DNA-binding</keyword>
<dbReference type="OrthoDB" id="2143914at2759"/>
<dbReference type="PANTHER" id="PTHR46621:SF1">
    <property type="entry name" value="SNRNA-ACTIVATING PROTEIN COMPLEX SUBUNIT 4"/>
    <property type="match status" value="1"/>
</dbReference>
<dbReference type="InterPro" id="IPR001005">
    <property type="entry name" value="SANT/Myb"/>
</dbReference>
<dbReference type="InterPro" id="IPR009057">
    <property type="entry name" value="Homeodomain-like_sf"/>
</dbReference>
<keyword evidence="8" id="KW-1185">Reference proteome</keyword>
<dbReference type="PROSITE" id="PS50090">
    <property type="entry name" value="MYB_LIKE"/>
    <property type="match status" value="2"/>
</dbReference>
<reference evidence="6 7" key="1">
    <citation type="journal article" date="2014" name="PLoS Genet.">
        <title>The Genome of Spironucleus salmonicida Highlights a Fish Pathogen Adapted to Fluctuating Environments.</title>
        <authorList>
            <person name="Xu F."/>
            <person name="Jerlstrom-Hultqvist J."/>
            <person name="Einarsson E."/>
            <person name="Astvaldsson A."/>
            <person name="Svard S.G."/>
            <person name="Andersson J.O."/>
        </authorList>
    </citation>
    <scope>NUCLEOTIDE SEQUENCE</scope>
    <source>
        <strain evidence="7">ATCC 50377</strain>
    </source>
</reference>
<dbReference type="AlphaFoldDB" id="V6LYF7"/>
<sequence>MDDAMSFRFMSFSFLDEEPVTCFDLSQYKIPPLPQFPYDHELPKTFSINRVFLDCESVDFKLQRKEIWPWCPVSDQILLTLVQEFGSQKWRLISQIINNQCKTGANWTPKQCNQRYHRVIKQDFVKGRWTKDQDDKLYFLLNEFPNPNEFTKVVERFVERSDNQIRYRIKKLYPHYFKGLWK</sequence>
<accession>V6LYF7</accession>
<dbReference type="Proteomes" id="UP000018208">
    <property type="component" value="Unassembled WGS sequence"/>
</dbReference>
<gene>
    <name evidence="6" type="ORF">SS50377_11066</name>
    <name evidence="7" type="ORF">SS50377_22896</name>
</gene>
<proteinExistence type="predicted"/>
<name>V6LYF7_9EUKA</name>
<evidence type="ECO:0000259" key="5">
    <source>
        <dbReference type="PROSITE" id="PS50090"/>
    </source>
</evidence>
<dbReference type="GO" id="GO:0019185">
    <property type="term" value="C:snRNA-activating protein complex"/>
    <property type="evidence" value="ECO:0007669"/>
    <property type="project" value="TreeGrafter"/>
</dbReference>
<dbReference type="PANTHER" id="PTHR46621">
    <property type="entry name" value="SNRNA-ACTIVATING PROTEIN COMPLEX SUBUNIT 4"/>
    <property type="match status" value="1"/>
</dbReference>
<evidence type="ECO:0000256" key="3">
    <source>
        <dbReference type="ARBA" id="ARBA00023163"/>
    </source>
</evidence>
<evidence type="ECO:0000256" key="2">
    <source>
        <dbReference type="ARBA" id="ARBA00023125"/>
    </source>
</evidence>
<dbReference type="SMART" id="SM00717">
    <property type="entry name" value="SANT"/>
    <property type="match status" value="2"/>
</dbReference>
<dbReference type="Gene3D" id="1.10.10.60">
    <property type="entry name" value="Homeodomain-like"/>
    <property type="match status" value="2"/>
</dbReference>
<dbReference type="GO" id="GO:0000978">
    <property type="term" value="F:RNA polymerase II cis-regulatory region sequence-specific DNA binding"/>
    <property type="evidence" value="ECO:0007669"/>
    <property type="project" value="TreeGrafter"/>
</dbReference>
<dbReference type="GO" id="GO:0042796">
    <property type="term" value="P:snRNA transcription by RNA polymerase III"/>
    <property type="evidence" value="ECO:0007669"/>
    <property type="project" value="TreeGrafter"/>
</dbReference>
<dbReference type="GO" id="GO:0001006">
    <property type="term" value="F:RNA polymerase III type 3 promoter sequence-specific DNA binding"/>
    <property type="evidence" value="ECO:0007669"/>
    <property type="project" value="TreeGrafter"/>
</dbReference>
<dbReference type="InterPro" id="IPR051575">
    <property type="entry name" value="Myb-like_DNA-bd"/>
</dbReference>
<dbReference type="VEuPathDB" id="GiardiaDB:SS50377_22896"/>
<reference evidence="7" key="2">
    <citation type="submission" date="2020-12" db="EMBL/GenBank/DDBJ databases">
        <title>New Spironucleus salmonicida genome in near-complete chromosomes.</title>
        <authorList>
            <person name="Xu F."/>
            <person name="Kurt Z."/>
            <person name="Jimenez-Gonzalez A."/>
            <person name="Astvaldsson A."/>
            <person name="Andersson J.O."/>
            <person name="Svard S.G."/>
        </authorList>
    </citation>
    <scope>NUCLEOTIDE SEQUENCE</scope>
    <source>
        <strain evidence="7">ATCC 50377</strain>
    </source>
</reference>
<feature type="domain" description="Myb-like" evidence="5">
    <location>
        <begin position="121"/>
        <end position="173"/>
    </location>
</feature>
<evidence type="ECO:0000313" key="7">
    <source>
        <dbReference type="EMBL" id="KAH0575269.1"/>
    </source>
</evidence>
<evidence type="ECO:0000313" key="6">
    <source>
        <dbReference type="EMBL" id="EST48746.1"/>
    </source>
</evidence>
<dbReference type="CDD" id="cd00167">
    <property type="entry name" value="SANT"/>
    <property type="match status" value="2"/>
</dbReference>
<keyword evidence="3" id="KW-0804">Transcription</keyword>
<dbReference type="Pfam" id="PF13921">
    <property type="entry name" value="Myb_DNA-bind_6"/>
    <property type="match status" value="1"/>
</dbReference>
<feature type="domain" description="Myb-like" evidence="5">
    <location>
        <begin position="69"/>
        <end position="120"/>
    </location>
</feature>
<evidence type="ECO:0000313" key="8">
    <source>
        <dbReference type="Proteomes" id="UP000018208"/>
    </source>
</evidence>
<dbReference type="EMBL" id="AUWU02000003">
    <property type="protein sequence ID" value="KAH0575269.1"/>
    <property type="molecule type" value="Genomic_DNA"/>
</dbReference>
<evidence type="ECO:0000256" key="1">
    <source>
        <dbReference type="ARBA" id="ARBA00023015"/>
    </source>
</evidence>
<dbReference type="GO" id="GO:0042795">
    <property type="term" value="P:snRNA transcription by RNA polymerase II"/>
    <property type="evidence" value="ECO:0007669"/>
    <property type="project" value="TreeGrafter"/>
</dbReference>
<keyword evidence="4" id="KW-0539">Nucleus</keyword>
<evidence type="ECO:0000256" key="4">
    <source>
        <dbReference type="ARBA" id="ARBA00023242"/>
    </source>
</evidence>
<organism evidence="6">
    <name type="scientific">Spironucleus salmonicida</name>
    <dbReference type="NCBI Taxonomy" id="348837"/>
    <lineage>
        <taxon>Eukaryota</taxon>
        <taxon>Metamonada</taxon>
        <taxon>Diplomonadida</taxon>
        <taxon>Hexamitidae</taxon>
        <taxon>Hexamitinae</taxon>
        <taxon>Spironucleus</taxon>
    </lineage>
</organism>
<keyword evidence="1" id="KW-0805">Transcription regulation</keyword>
<dbReference type="SUPFAM" id="SSF46689">
    <property type="entry name" value="Homeodomain-like"/>
    <property type="match status" value="1"/>
</dbReference>
<protein>
    <submittedName>
        <fullName evidence="6">Myb-like DNA-binding domain-containing protein</fullName>
    </submittedName>
</protein>